<reference evidence="2 3" key="1">
    <citation type="submission" date="2020-04" db="EMBL/GenBank/DDBJ databases">
        <authorList>
            <person name="Alioto T."/>
            <person name="Alioto T."/>
            <person name="Gomez Garrido J."/>
        </authorList>
    </citation>
    <scope>NUCLEOTIDE SEQUENCE [LARGE SCALE GENOMIC DNA]</scope>
</reference>
<feature type="compositionally biased region" description="Polar residues" evidence="1">
    <location>
        <begin position="20"/>
        <end position="30"/>
    </location>
</feature>
<keyword evidence="3" id="KW-1185">Reference proteome</keyword>
<dbReference type="AlphaFoldDB" id="A0A8S1CGH9"/>
<organism evidence="2 3">
    <name type="scientific">Cloeon dipterum</name>
    <dbReference type="NCBI Taxonomy" id="197152"/>
    <lineage>
        <taxon>Eukaryota</taxon>
        <taxon>Metazoa</taxon>
        <taxon>Ecdysozoa</taxon>
        <taxon>Arthropoda</taxon>
        <taxon>Hexapoda</taxon>
        <taxon>Insecta</taxon>
        <taxon>Pterygota</taxon>
        <taxon>Palaeoptera</taxon>
        <taxon>Ephemeroptera</taxon>
        <taxon>Pisciforma</taxon>
        <taxon>Baetidae</taxon>
        <taxon>Cloeon</taxon>
    </lineage>
</organism>
<evidence type="ECO:0000313" key="2">
    <source>
        <dbReference type="EMBL" id="CAB3368418.1"/>
    </source>
</evidence>
<protein>
    <submittedName>
        <fullName evidence="2">Uncharacterized protein</fullName>
    </submittedName>
</protein>
<dbReference type="EMBL" id="CADEPI010000037">
    <property type="protein sequence ID" value="CAB3368418.1"/>
    <property type="molecule type" value="Genomic_DNA"/>
</dbReference>
<accession>A0A8S1CGH9</accession>
<proteinExistence type="predicted"/>
<dbReference type="Proteomes" id="UP000494165">
    <property type="component" value="Unassembled WGS sequence"/>
</dbReference>
<name>A0A8S1CGH9_9INSE</name>
<feature type="region of interest" description="Disordered" evidence="1">
    <location>
        <begin position="1"/>
        <end position="39"/>
    </location>
</feature>
<evidence type="ECO:0000256" key="1">
    <source>
        <dbReference type="SAM" id="MobiDB-lite"/>
    </source>
</evidence>
<sequence>MINAAAKRVGRNNRRDVTIKVQQEQQTTRGPPTGKISRPLWGVARCGPFGWPGLAGPAPFRGHATCWHPEQGM</sequence>
<evidence type="ECO:0000313" key="3">
    <source>
        <dbReference type="Proteomes" id="UP000494165"/>
    </source>
</evidence>
<gene>
    <name evidence="2" type="ORF">CLODIP_2_CD06807</name>
</gene>
<comment type="caution">
    <text evidence="2">The sequence shown here is derived from an EMBL/GenBank/DDBJ whole genome shotgun (WGS) entry which is preliminary data.</text>
</comment>